<organism evidence="1 2">
    <name type="scientific">Arthrobacter psychrolactophilus</name>
    <dbReference type="NCBI Taxonomy" id="92442"/>
    <lineage>
        <taxon>Bacteria</taxon>
        <taxon>Bacillati</taxon>
        <taxon>Actinomycetota</taxon>
        <taxon>Actinomycetes</taxon>
        <taxon>Micrococcales</taxon>
        <taxon>Micrococcaceae</taxon>
        <taxon>Arthrobacter</taxon>
    </lineage>
</organism>
<evidence type="ECO:0000313" key="2">
    <source>
        <dbReference type="Proteomes" id="UP000247980"/>
    </source>
</evidence>
<dbReference type="Proteomes" id="UP000247980">
    <property type="component" value="Unassembled WGS sequence"/>
</dbReference>
<dbReference type="InterPro" id="IPR011335">
    <property type="entry name" value="Restrct_endonuc-II-like"/>
</dbReference>
<gene>
    <name evidence="1" type="ORF">CVS30_11280</name>
</gene>
<name>A0A2V5JKZ1_9MICC</name>
<proteinExistence type="predicted"/>
<dbReference type="EMBL" id="QJVC01000010">
    <property type="protein sequence ID" value="PYI38326.1"/>
    <property type="molecule type" value="Genomic_DNA"/>
</dbReference>
<evidence type="ECO:0000313" key="1">
    <source>
        <dbReference type="EMBL" id="PYI38326.1"/>
    </source>
</evidence>
<evidence type="ECO:0008006" key="3">
    <source>
        <dbReference type="Google" id="ProtNLM"/>
    </source>
</evidence>
<dbReference type="OrthoDB" id="3234479at2"/>
<reference evidence="1 2" key="1">
    <citation type="submission" date="2018-05" db="EMBL/GenBank/DDBJ databases">
        <title>Genetic diversity of glacier-inhabiting Cryobacterium bacteria in China and description of Cryobacterium mengkeensis sp. nov. and Arthrobacter glacialis sp. nov.</title>
        <authorList>
            <person name="Liu Q."/>
            <person name="Xin Y.-H."/>
        </authorList>
    </citation>
    <scope>NUCLEOTIDE SEQUENCE [LARGE SCALE GENOMIC DNA]</scope>
    <source>
        <strain evidence="1 2">B7</strain>
    </source>
</reference>
<sequence length="198" mass="22050">MALPPEDIMHLGGVPVTTPARTFLDLATVLDLDDLVAVADFLVCEHERHFEARKVPILAAAVLRTFIADKHGIPGLGKARAALELMRVGVDSPPETKLRLMLQRAGLPEFTTNYAIAGNPLVWPDLACEKYKTSAQYEGEIHQTTKKQLFDRNRDERTAARGWLQVKVYSADMRQGEVHVVAMVEAALRRQGWRPGQT</sequence>
<accession>A0A2V5JKZ1</accession>
<dbReference type="AlphaFoldDB" id="A0A2V5JKZ1"/>
<comment type="caution">
    <text evidence="1">The sequence shown here is derived from an EMBL/GenBank/DDBJ whole genome shotgun (WGS) entry which is preliminary data.</text>
</comment>
<keyword evidence="2" id="KW-1185">Reference proteome</keyword>
<dbReference type="SUPFAM" id="SSF52980">
    <property type="entry name" value="Restriction endonuclease-like"/>
    <property type="match status" value="1"/>
</dbReference>
<protein>
    <recommendedName>
        <fullName evidence="3">DUF559 domain-containing protein</fullName>
    </recommendedName>
</protein>